<evidence type="ECO:0000256" key="1">
    <source>
        <dbReference type="SAM" id="MobiDB-lite"/>
    </source>
</evidence>
<name>A0A1V3XSR5_MYCKA</name>
<feature type="region of interest" description="Disordered" evidence="1">
    <location>
        <begin position="1"/>
        <end position="75"/>
    </location>
</feature>
<evidence type="ECO:0000313" key="3">
    <source>
        <dbReference type="Proteomes" id="UP000189229"/>
    </source>
</evidence>
<sequence>MPNRLCRRLPGLRLAAEPTSTTDPTAGPEPVIQQRRGTPLQSAAAALAGASTRSPDQRKHRASADHAGSCSARPS</sequence>
<dbReference type="AlphaFoldDB" id="A0A1V3XSR5"/>
<comment type="caution">
    <text evidence="2">The sequence shown here is derived from an EMBL/GenBank/DDBJ whole genome shotgun (WGS) entry which is preliminary data.</text>
</comment>
<reference evidence="2 3" key="1">
    <citation type="submission" date="2017-02" db="EMBL/GenBank/DDBJ databases">
        <title>Complete genome sequences of Mycobacterium kansasii strains isolated from rhesus macaques.</title>
        <authorList>
            <person name="Panda A."/>
            <person name="Nagaraj S."/>
            <person name="Zhao X."/>
            <person name="Tettelin H."/>
            <person name="Detolla L.J."/>
        </authorList>
    </citation>
    <scope>NUCLEOTIDE SEQUENCE [LARGE SCALE GENOMIC DNA]</scope>
    <source>
        <strain evidence="2 3">11-3813</strain>
    </source>
</reference>
<dbReference type="EMBL" id="MVBM01000001">
    <property type="protein sequence ID" value="OOK82142.1"/>
    <property type="molecule type" value="Genomic_DNA"/>
</dbReference>
<evidence type="ECO:0000313" key="2">
    <source>
        <dbReference type="EMBL" id="OOK82142.1"/>
    </source>
</evidence>
<dbReference type="Proteomes" id="UP000189229">
    <property type="component" value="Unassembled WGS sequence"/>
</dbReference>
<protein>
    <submittedName>
        <fullName evidence="2">Uncharacterized protein</fullName>
    </submittedName>
</protein>
<gene>
    <name evidence="2" type="ORF">BZL30_0605</name>
</gene>
<accession>A0A1V3XSR5</accession>
<proteinExistence type="predicted"/>
<organism evidence="2 3">
    <name type="scientific">Mycobacterium kansasii</name>
    <dbReference type="NCBI Taxonomy" id="1768"/>
    <lineage>
        <taxon>Bacteria</taxon>
        <taxon>Bacillati</taxon>
        <taxon>Actinomycetota</taxon>
        <taxon>Actinomycetes</taxon>
        <taxon>Mycobacteriales</taxon>
        <taxon>Mycobacteriaceae</taxon>
        <taxon>Mycobacterium</taxon>
    </lineage>
</organism>